<feature type="signal peptide" evidence="1">
    <location>
        <begin position="1"/>
        <end position="21"/>
    </location>
</feature>
<sequence>MNKKLVASLVATMAVGATAFAANPFVDVPSDSWAYNSVVELANSGIIQGVDGVHFQGERNITRYEAAEIVAKAMAHEDRANAEQRALINRLADEFSDELNNLGVRVSNLEDRVGNVKLTGDARVRYMKQGDTLKNDGSWQFRGRLRANAKINDRADAVIGVNYNSNFSSTDAASADKDKFFVDRAYVNYALDAGKKFNVMVGRYDYELGNASGIQYGDNFDGAQLKFANKHMAATAGYGKFKEGVLNNAKTAYGELEGFFGGGSVAGSAVGAFYNNFNGPVKVTTDIAGVSTTATMNTPDSLWGAYASLNFAKKFNFFGEYQKVNNQGTTKDADVYYGKLQYGKALFAQPKTWDLWVDYVNADKYGIYGGTGNWRTDSLLGIPTATSATATASTGAKGWGVGADYAFAKNAQFQVFQTFNSKTKNNKDIDELTRAQFVFVF</sequence>
<evidence type="ECO:0000313" key="4">
    <source>
        <dbReference type="Proteomes" id="UP000003195"/>
    </source>
</evidence>
<comment type="caution">
    <text evidence="3">The sequence shown here is derived from an EMBL/GenBank/DDBJ whole genome shotgun (WGS) entry which is preliminary data.</text>
</comment>
<dbReference type="InterPro" id="IPR051465">
    <property type="entry name" value="Cell_Envelope_Struct_Comp"/>
</dbReference>
<dbReference type="SUPFAM" id="SSF56935">
    <property type="entry name" value="Porins"/>
    <property type="match status" value="1"/>
</dbReference>
<dbReference type="PANTHER" id="PTHR43308">
    <property type="entry name" value="OUTER MEMBRANE PROTEIN ALPHA-RELATED"/>
    <property type="match status" value="1"/>
</dbReference>
<dbReference type="PROSITE" id="PS51272">
    <property type="entry name" value="SLH"/>
    <property type="match status" value="1"/>
</dbReference>
<proteinExistence type="predicted"/>
<evidence type="ECO:0000313" key="3">
    <source>
        <dbReference type="EMBL" id="EFQ03587.1"/>
    </source>
</evidence>
<dbReference type="OrthoDB" id="5845122at2"/>
<dbReference type="Pfam" id="PF00395">
    <property type="entry name" value="SLH"/>
    <property type="match status" value="1"/>
</dbReference>
<keyword evidence="1" id="KW-0732">Signal</keyword>
<dbReference type="HOGENOM" id="CLU_036587_1_0_9"/>
<protein>
    <recommendedName>
        <fullName evidence="2">SLH domain-containing protein</fullName>
    </recommendedName>
</protein>
<evidence type="ECO:0000259" key="2">
    <source>
        <dbReference type="PROSITE" id="PS51272"/>
    </source>
</evidence>
<name>E2ZDM5_9FIRM</name>
<dbReference type="AlphaFoldDB" id="E2ZDM5"/>
<feature type="chain" id="PRO_5003166233" description="SLH domain-containing protein" evidence="1">
    <location>
        <begin position="22"/>
        <end position="441"/>
    </location>
</feature>
<dbReference type="Proteomes" id="UP000003195">
    <property type="component" value="Unassembled WGS sequence"/>
</dbReference>
<keyword evidence="4" id="KW-1185">Reference proteome</keyword>
<evidence type="ECO:0000256" key="1">
    <source>
        <dbReference type="SAM" id="SignalP"/>
    </source>
</evidence>
<dbReference type="RefSeq" id="WP_006942800.1">
    <property type="nucleotide sequence ID" value="NZ_GL538208.1"/>
</dbReference>
<dbReference type="InterPro" id="IPR001119">
    <property type="entry name" value="SLH_dom"/>
</dbReference>
<organism evidence="3 4">
    <name type="scientific">Megasphaera micronuciformis F0359</name>
    <dbReference type="NCBI Taxonomy" id="706434"/>
    <lineage>
        <taxon>Bacteria</taxon>
        <taxon>Bacillati</taxon>
        <taxon>Bacillota</taxon>
        <taxon>Negativicutes</taxon>
        <taxon>Veillonellales</taxon>
        <taxon>Veillonellaceae</taxon>
        <taxon>Megasphaera</taxon>
    </lineage>
</organism>
<dbReference type="STRING" id="706434.HMPREF9429_01530"/>
<dbReference type="PANTHER" id="PTHR43308:SF1">
    <property type="entry name" value="OUTER MEMBRANE PROTEIN ALPHA"/>
    <property type="match status" value="1"/>
</dbReference>
<dbReference type="EMBL" id="AECS01000039">
    <property type="protein sequence ID" value="EFQ03587.1"/>
    <property type="molecule type" value="Genomic_DNA"/>
</dbReference>
<gene>
    <name evidence="3" type="ORF">HMPREF9429_01530</name>
</gene>
<feature type="domain" description="SLH" evidence="2">
    <location>
        <begin position="21"/>
        <end position="84"/>
    </location>
</feature>
<accession>E2ZDM5</accession>
<dbReference type="eggNOG" id="COG3203">
    <property type="taxonomic scope" value="Bacteria"/>
</dbReference>
<reference evidence="3 4" key="1">
    <citation type="submission" date="2010-08" db="EMBL/GenBank/DDBJ databases">
        <authorList>
            <person name="Weinstock G."/>
            <person name="Sodergren E."/>
            <person name="Clifton S."/>
            <person name="Fulton L."/>
            <person name="Fulton B."/>
            <person name="Courtney L."/>
            <person name="Fronick C."/>
            <person name="Harrison M."/>
            <person name="Strong C."/>
            <person name="Farmer C."/>
            <person name="Delahaunty K."/>
            <person name="Markovic C."/>
            <person name="Hall O."/>
            <person name="Minx P."/>
            <person name="Tomlinson C."/>
            <person name="Mitreva M."/>
            <person name="Hou S."/>
            <person name="Chen J."/>
            <person name="Wollam A."/>
            <person name="Pepin K.H."/>
            <person name="Johnson M."/>
            <person name="Bhonagiri V."/>
            <person name="Zhang X."/>
            <person name="Suruliraj S."/>
            <person name="Warren W."/>
            <person name="Chinwalla A."/>
            <person name="Mardis E.R."/>
            <person name="Wilson R.K."/>
        </authorList>
    </citation>
    <scope>NUCLEOTIDE SEQUENCE [LARGE SCALE GENOMIC DNA]</scope>
    <source>
        <strain evidence="3 4">F0359</strain>
    </source>
</reference>